<evidence type="ECO:0000256" key="2">
    <source>
        <dbReference type="ARBA" id="ARBA00009704"/>
    </source>
</evidence>
<keyword evidence="4" id="KW-0677">Repeat</keyword>
<protein>
    <submittedName>
        <fullName evidence="14">Uncharacterized protein</fullName>
    </submittedName>
</protein>
<evidence type="ECO:0000256" key="3">
    <source>
        <dbReference type="ARBA" id="ARBA00022491"/>
    </source>
</evidence>
<keyword evidence="10" id="KW-0539">Nucleus</keyword>
<dbReference type="FunFam" id="2.60.40.1450:FF:000001">
    <property type="entry name" value="Recombining binding protein suppressor of hairless"/>
    <property type="match status" value="1"/>
</dbReference>
<feature type="region of interest" description="Disordered" evidence="11">
    <location>
        <begin position="77"/>
        <end position="115"/>
    </location>
</feature>
<dbReference type="Pfam" id="PF09271">
    <property type="entry name" value="LAG1-DNAbind"/>
    <property type="match status" value="1"/>
</dbReference>
<dbReference type="InterPro" id="IPR036358">
    <property type="entry name" value="BTD_sf"/>
</dbReference>
<dbReference type="Gene3D" id="2.80.10.50">
    <property type="match status" value="1"/>
</dbReference>
<dbReference type="PANTHER" id="PTHR10665">
    <property type="entry name" value="RECOMBINING BINDING PROTEIN SUPPRESSOR OF HAIRLESS"/>
    <property type="match status" value="1"/>
</dbReference>
<sequence length="592" mass="64538">MGDVYLSEEQYAGYHPAPQSNYSSPHDDGSYAGMAGYGDYGRGGELLMELGGQPVDMTSPPPRGAYFKGGGGVPEPSALLGSVAKGPGPPPAPQGSPHLGLQAPRAQLPPSPVASPVAAAGECRLSRDAMDRYLRERGDMVLVILHAKVAQKSYGNEKRFFCPPPCVYLLGDGWQRKREQLLRAGESEQGAQLCAFIGIGNSDQDMQQLDFGGKSYCAAKTLFISDTDKRKHFMLSVKLFHGNGEDVGVFQSKRIKVISKPSKKKQSLKNADLCIASGTRVALFNRLRSQTVSTRYLHVDGGNFHASSSQWGAFTIHLLDDNESEAEEFTVRDGYIHYGSTVKLVCSVTGMALPRLVIRKVDKQNAFLDADDPVSQLHKCAFYMKDTERMYLCLSQEKIIQFQATPCPKEPNKEMINDGASWTIISTDKAEYTFCEGAGPVRGPVTPVPVVNSLHLNGGGDVAMLELTGENFAANLRVWFGNVEAETMYRCAECLLCVVPDISAFREGWQWVRQPTQVPVSLVRSDGVIYATGLTFTYTPEPGPRHSGPYQALVHEILRPANARTHPPAPEDHGVGGYHAAMGHYGHHQGMS</sequence>
<dbReference type="SUPFAM" id="SSF49417">
    <property type="entry name" value="p53-like transcription factors"/>
    <property type="match status" value="1"/>
</dbReference>
<dbReference type="InterPro" id="IPR014756">
    <property type="entry name" value="Ig_E-set"/>
</dbReference>
<dbReference type="Gene3D" id="2.60.40.10">
    <property type="entry name" value="Immunoglobulins"/>
    <property type="match status" value="1"/>
</dbReference>
<keyword evidence="8" id="KW-0010">Activator</keyword>
<dbReference type="GO" id="GO:0001228">
    <property type="term" value="F:DNA-binding transcription activator activity, RNA polymerase II-specific"/>
    <property type="evidence" value="ECO:0007669"/>
    <property type="project" value="InterPro"/>
</dbReference>
<evidence type="ECO:0000256" key="5">
    <source>
        <dbReference type="ARBA" id="ARBA00022976"/>
    </source>
</evidence>
<dbReference type="Pfam" id="PF09270">
    <property type="entry name" value="BTD"/>
    <property type="match status" value="1"/>
</dbReference>
<dbReference type="SMART" id="SM01267">
    <property type="entry name" value="LAG1_DNAbind"/>
    <property type="match status" value="1"/>
</dbReference>
<dbReference type="InterPro" id="IPR015351">
    <property type="entry name" value="RBP-J/Cbf11/Cbf12_DNA-bd"/>
</dbReference>
<feature type="domain" description="Beta-trefoil DNA-binding" evidence="13">
    <location>
        <begin position="273"/>
        <end position="422"/>
    </location>
</feature>
<evidence type="ECO:0000256" key="4">
    <source>
        <dbReference type="ARBA" id="ARBA00022737"/>
    </source>
</evidence>
<dbReference type="Gene3D" id="2.60.40.1450">
    <property type="entry name" value="LAG1, DNA binding domain"/>
    <property type="match status" value="1"/>
</dbReference>
<comment type="caution">
    <text evidence="14">The sequence shown here is derived from an EMBL/GenBank/DDBJ whole genome shotgun (WGS) entry which is preliminary data.</text>
</comment>
<keyword evidence="9" id="KW-0804">Transcription</keyword>
<dbReference type="GO" id="GO:0000978">
    <property type="term" value="F:RNA polymerase II cis-regulatory region sequence-specific DNA binding"/>
    <property type="evidence" value="ECO:0007669"/>
    <property type="project" value="InterPro"/>
</dbReference>
<keyword evidence="5" id="KW-0914">Notch signaling pathway</keyword>
<dbReference type="GO" id="GO:1990433">
    <property type="term" value="C:CSL-Notch-Mastermind transcription factor complex"/>
    <property type="evidence" value="ECO:0007669"/>
    <property type="project" value="UniProtKB-ARBA"/>
</dbReference>
<keyword evidence="7" id="KW-0238">DNA-binding</keyword>
<evidence type="ECO:0000313" key="14">
    <source>
        <dbReference type="EMBL" id="KAK8774209.1"/>
    </source>
</evidence>
<dbReference type="InterPro" id="IPR015350">
    <property type="entry name" value="Beta-trefoil_DNA-bd_dom"/>
</dbReference>
<dbReference type="EMBL" id="JARKHS020015702">
    <property type="protein sequence ID" value="KAK8774209.1"/>
    <property type="molecule type" value="Genomic_DNA"/>
</dbReference>
<evidence type="ECO:0000256" key="1">
    <source>
        <dbReference type="ARBA" id="ARBA00004123"/>
    </source>
</evidence>
<dbReference type="InterPro" id="IPR008967">
    <property type="entry name" value="p53-like_TF_DNA-bd_sf"/>
</dbReference>
<gene>
    <name evidence="14" type="ORF">V5799_011258</name>
</gene>
<dbReference type="GO" id="GO:0048513">
    <property type="term" value="P:animal organ development"/>
    <property type="evidence" value="ECO:0007669"/>
    <property type="project" value="UniProtKB-ARBA"/>
</dbReference>
<dbReference type="SMART" id="SM01268">
    <property type="entry name" value="BTD"/>
    <property type="match status" value="1"/>
</dbReference>
<dbReference type="CDD" id="cd01176">
    <property type="entry name" value="IPT_RBP-Jkappa"/>
    <property type="match status" value="1"/>
</dbReference>
<comment type="similarity">
    <text evidence="2">Belongs to the Su(H) family.</text>
</comment>
<dbReference type="Proteomes" id="UP001321473">
    <property type="component" value="Unassembled WGS sequence"/>
</dbReference>
<accession>A0AAQ4EHE3</accession>
<dbReference type="FunFam" id="2.80.10.50:FF:000003">
    <property type="entry name" value="recombining binding protein suppressor of hairless"/>
    <property type="match status" value="1"/>
</dbReference>
<dbReference type="InterPro" id="IPR040159">
    <property type="entry name" value="CLS_fam"/>
</dbReference>
<dbReference type="GO" id="GO:0007219">
    <property type="term" value="P:Notch signaling pathway"/>
    <property type="evidence" value="ECO:0007669"/>
    <property type="project" value="UniProtKB-KW"/>
</dbReference>
<dbReference type="FunFam" id="2.60.40.10:FF:000074">
    <property type="entry name" value="Recombining binding protein suppressor of hairless, putative"/>
    <property type="match status" value="1"/>
</dbReference>
<evidence type="ECO:0000313" key="15">
    <source>
        <dbReference type="Proteomes" id="UP001321473"/>
    </source>
</evidence>
<organism evidence="14 15">
    <name type="scientific">Amblyomma americanum</name>
    <name type="common">Lone star tick</name>
    <dbReference type="NCBI Taxonomy" id="6943"/>
    <lineage>
        <taxon>Eukaryota</taxon>
        <taxon>Metazoa</taxon>
        <taxon>Ecdysozoa</taxon>
        <taxon>Arthropoda</taxon>
        <taxon>Chelicerata</taxon>
        <taxon>Arachnida</taxon>
        <taxon>Acari</taxon>
        <taxon>Parasitiformes</taxon>
        <taxon>Ixodida</taxon>
        <taxon>Ixodoidea</taxon>
        <taxon>Ixodidae</taxon>
        <taxon>Amblyomminae</taxon>
        <taxon>Amblyomma</taxon>
    </lineage>
</organism>
<dbReference type="SUPFAM" id="SSF81296">
    <property type="entry name" value="E set domains"/>
    <property type="match status" value="1"/>
</dbReference>
<evidence type="ECO:0000259" key="13">
    <source>
        <dbReference type="SMART" id="SM01268"/>
    </source>
</evidence>
<dbReference type="InterPro" id="IPR013783">
    <property type="entry name" value="Ig-like_fold"/>
</dbReference>
<dbReference type="Pfam" id="PF20144">
    <property type="entry name" value="TIG_SUH"/>
    <property type="match status" value="1"/>
</dbReference>
<keyword evidence="15" id="KW-1185">Reference proteome</keyword>
<reference evidence="14 15" key="1">
    <citation type="journal article" date="2023" name="Arcadia Sci">
        <title>De novo assembly of a long-read Amblyomma americanum tick genome.</title>
        <authorList>
            <person name="Chou S."/>
            <person name="Poskanzer K.E."/>
            <person name="Rollins M."/>
            <person name="Thuy-Boun P.S."/>
        </authorList>
    </citation>
    <scope>NUCLEOTIDE SEQUENCE [LARGE SCALE GENOMIC DNA]</scope>
    <source>
        <strain evidence="14">F_SG_1</strain>
        <tissue evidence="14">Salivary glands</tissue>
    </source>
</reference>
<evidence type="ECO:0000256" key="11">
    <source>
        <dbReference type="SAM" id="MobiDB-lite"/>
    </source>
</evidence>
<feature type="domain" description="RBP-J/Cbf11/Cbf12 DNA binding" evidence="12">
    <location>
        <begin position="141"/>
        <end position="272"/>
    </location>
</feature>
<keyword evidence="6" id="KW-0805">Transcription regulation</keyword>
<dbReference type="AlphaFoldDB" id="A0AAQ4EHE3"/>
<dbReference type="GO" id="GO:0000122">
    <property type="term" value="P:negative regulation of transcription by RNA polymerase II"/>
    <property type="evidence" value="ECO:0007669"/>
    <property type="project" value="UniProtKB-ARBA"/>
</dbReference>
<keyword evidence="3" id="KW-0678">Repressor</keyword>
<name>A0AAQ4EHE3_AMBAM</name>
<proteinExistence type="inferred from homology"/>
<evidence type="ECO:0000256" key="6">
    <source>
        <dbReference type="ARBA" id="ARBA00023015"/>
    </source>
</evidence>
<evidence type="ECO:0000256" key="8">
    <source>
        <dbReference type="ARBA" id="ARBA00023159"/>
    </source>
</evidence>
<dbReference type="GO" id="GO:0005654">
    <property type="term" value="C:nucleoplasm"/>
    <property type="evidence" value="ECO:0007669"/>
    <property type="project" value="UniProtKB-ARBA"/>
</dbReference>
<evidence type="ECO:0000259" key="12">
    <source>
        <dbReference type="SMART" id="SM01267"/>
    </source>
</evidence>
<dbReference type="InterPro" id="IPR037095">
    <property type="entry name" value="RBP-J/Cbf11_DNA-bd_sf"/>
</dbReference>
<evidence type="ECO:0000256" key="7">
    <source>
        <dbReference type="ARBA" id="ARBA00023125"/>
    </source>
</evidence>
<comment type="subcellular location">
    <subcellularLocation>
        <location evidence="1">Nucleus</location>
    </subcellularLocation>
</comment>
<evidence type="ECO:0000256" key="10">
    <source>
        <dbReference type="ARBA" id="ARBA00023242"/>
    </source>
</evidence>
<dbReference type="InterPro" id="IPR038007">
    <property type="entry name" value="RBP-Jkappa_IPT"/>
</dbReference>
<evidence type="ECO:0000256" key="9">
    <source>
        <dbReference type="ARBA" id="ARBA00023163"/>
    </source>
</evidence>
<dbReference type="SUPFAM" id="SSF110217">
    <property type="entry name" value="DNA-binding protein LAG-1 (CSL)"/>
    <property type="match status" value="1"/>
</dbReference>